<evidence type="ECO:0000256" key="1">
    <source>
        <dbReference type="SAM" id="MobiDB-lite"/>
    </source>
</evidence>
<sequence length="302" mass="34928">MNRRQGGSNSLQQVDRSGTGEFEKKYKRKDARLKHYQTHHLHSFQDIPLNEVQDGFAEQEQDFHTMRLSRYQPILVLPTSTRILGIGSLDTDPSTVEKNLEENSQLARRWQCILLLDEAQSFLSKLSTDDLKRNGLLISCKSVKQRARGVSHCLDQLRRLLVDPLLEKQAFASSNPVDGCLRDMHDDIRKLSVMVNGLRQEQFDNELSPTGVLRRRLVAVVSICSTIWTSWFYTLHQSVHGPSWRDRRVSNNDRGQKRLRNLEDEGDPNYQRSRKQRRLEEMDWTGYMGCGRTDDEGDGDSL</sequence>
<dbReference type="PANTHER" id="PTHR46411">
    <property type="entry name" value="FAMILY ATPASE, PUTATIVE-RELATED"/>
    <property type="match status" value="1"/>
</dbReference>
<name>A0A6A5Z5J0_9PLEO</name>
<feature type="compositionally biased region" description="Basic and acidic residues" evidence="1">
    <location>
        <begin position="244"/>
        <end position="263"/>
    </location>
</feature>
<accession>A0A6A5Z5J0</accession>
<evidence type="ECO:0000313" key="2">
    <source>
        <dbReference type="EMBL" id="KAF2113678.1"/>
    </source>
</evidence>
<feature type="region of interest" description="Disordered" evidence="1">
    <location>
        <begin position="244"/>
        <end position="278"/>
    </location>
</feature>
<reference evidence="2" key="1">
    <citation type="journal article" date="2020" name="Stud. Mycol.">
        <title>101 Dothideomycetes genomes: a test case for predicting lifestyles and emergence of pathogens.</title>
        <authorList>
            <person name="Haridas S."/>
            <person name="Albert R."/>
            <person name="Binder M."/>
            <person name="Bloem J."/>
            <person name="Labutti K."/>
            <person name="Salamov A."/>
            <person name="Andreopoulos B."/>
            <person name="Baker S."/>
            <person name="Barry K."/>
            <person name="Bills G."/>
            <person name="Bluhm B."/>
            <person name="Cannon C."/>
            <person name="Castanera R."/>
            <person name="Culley D."/>
            <person name="Daum C."/>
            <person name="Ezra D."/>
            <person name="Gonzalez J."/>
            <person name="Henrissat B."/>
            <person name="Kuo A."/>
            <person name="Liang C."/>
            <person name="Lipzen A."/>
            <person name="Lutzoni F."/>
            <person name="Magnuson J."/>
            <person name="Mondo S."/>
            <person name="Nolan M."/>
            <person name="Ohm R."/>
            <person name="Pangilinan J."/>
            <person name="Park H.-J."/>
            <person name="Ramirez L."/>
            <person name="Alfaro M."/>
            <person name="Sun H."/>
            <person name="Tritt A."/>
            <person name="Yoshinaga Y."/>
            <person name="Zwiers L.-H."/>
            <person name="Turgeon B."/>
            <person name="Goodwin S."/>
            <person name="Spatafora J."/>
            <person name="Crous P."/>
            <person name="Grigoriev I."/>
        </authorList>
    </citation>
    <scope>NUCLEOTIDE SEQUENCE</scope>
    <source>
        <strain evidence="2">CBS 627.86</strain>
    </source>
</reference>
<feature type="compositionally biased region" description="Polar residues" evidence="1">
    <location>
        <begin position="1"/>
        <end position="16"/>
    </location>
</feature>
<dbReference type="AlphaFoldDB" id="A0A6A5Z5J0"/>
<dbReference type="PANTHER" id="PTHR46411:SF2">
    <property type="entry name" value="AAA+ ATPASE DOMAIN-CONTAINING PROTEIN"/>
    <property type="match status" value="1"/>
</dbReference>
<organism evidence="2 3">
    <name type="scientific">Lophiotrema nucula</name>
    <dbReference type="NCBI Taxonomy" id="690887"/>
    <lineage>
        <taxon>Eukaryota</taxon>
        <taxon>Fungi</taxon>
        <taxon>Dikarya</taxon>
        <taxon>Ascomycota</taxon>
        <taxon>Pezizomycotina</taxon>
        <taxon>Dothideomycetes</taxon>
        <taxon>Pleosporomycetidae</taxon>
        <taxon>Pleosporales</taxon>
        <taxon>Lophiotremataceae</taxon>
        <taxon>Lophiotrema</taxon>
    </lineage>
</organism>
<feature type="region of interest" description="Disordered" evidence="1">
    <location>
        <begin position="1"/>
        <end position="23"/>
    </location>
</feature>
<evidence type="ECO:0000313" key="3">
    <source>
        <dbReference type="Proteomes" id="UP000799770"/>
    </source>
</evidence>
<gene>
    <name evidence="2" type="ORF">BDV96DRAFT_647929</name>
</gene>
<keyword evidence="3" id="KW-1185">Reference proteome</keyword>
<protein>
    <submittedName>
        <fullName evidence="2">Uncharacterized protein</fullName>
    </submittedName>
</protein>
<dbReference type="EMBL" id="ML977327">
    <property type="protein sequence ID" value="KAF2113678.1"/>
    <property type="molecule type" value="Genomic_DNA"/>
</dbReference>
<dbReference type="Proteomes" id="UP000799770">
    <property type="component" value="Unassembled WGS sequence"/>
</dbReference>
<proteinExistence type="predicted"/>
<dbReference type="OrthoDB" id="10042665at2759"/>